<proteinExistence type="predicted"/>
<evidence type="ECO:0000313" key="2">
    <source>
        <dbReference type="Proteomes" id="UP000196342"/>
    </source>
</evidence>
<keyword evidence="2" id="KW-1185">Reference proteome</keyword>
<dbReference type="Proteomes" id="UP000196342">
    <property type="component" value="Unassembled WGS sequence"/>
</dbReference>
<dbReference type="RefSeq" id="WP_087698199.1">
    <property type="nucleotide sequence ID" value="NZ_NHOO01000011.1"/>
</dbReference>
<evidence type="ECO:0000313" key="1">
    <source>
        <dbReference type="EMBL" id="OVE47508.1"/>
    </source>
</evidence>
<protein>
    <recommendedName>
        <fullName evidence="3">Bro-N domain-containing protein</fullName>
    </recommendedName>
</protein>
<evidence type="ECO:0008006" key="3">
    <source>
        <dbReference type="Google" id="ProtNLM"/>
    </source>
</evidence>
<dbReference type="EMBL" id="NHOO01000011">
    <property type="protein sequence ID" value="OVE47508.1"/>
    <property type="molecule type" value="Genomic_DNA"/>
</dbReference>
<name>A0A202B7S3_CHRVL</name>
<gene>
    <name evidence="1" type="ORF">CBW21_14615</name>
</gene>
<dbReference type="AlphaFoldDB" id="A0A202B7S3"/>
<organism evidence="1 2">
    <name type="scientific">Chromobacterium violaceum</name>
    <dbReference type="NCBI Taxonomy" id="536"/>
    <lineage>
        <taxon>Bacteria</taxon>
        <taxon>Pseudomonadati</taxon>
        <taxon>Pseudomonadota</taxon>
        <taxon>Betaproteobacteria</taxon>
        <taxon>Neisseriales</taxon>
        <taxon>Chromobacteriaceae</taxon>
        <taxon>Chromobacterium</taxon>
    </lineage>
</organism>
<reference evidence="1 2" key="1">
    <citation type="submission" date="2017-05" db="EMBL/GenBank/DDBJ databases">
        <title>Chromobacterium violaceum GHPS1 isolated from Hydrocarbon polluted soil in French Guiana display an awesome secondary metabolite arsenal and a battery of drug and heavy-metal-resistance and detoxification of xenobiotics proteins.</title>
        <authorList>
            <person name="Belbahri L."/>
        </authorList>
    </citation>
    <scope>NUCLEOTIDE SEQUENCE [LARGE SCALE GENOMIC DNA]</scope>
    <source>
        <strain evidence="1 2">GHPS1</strain>
    </source>
</reference>
<accession>A0A202B7S3</accession>
<sequence length="238" mass="26218">MNAAIDQQVNTPLRLDFAKGLAMRVVRRPEGFWLVAAEVAASMKLEVRDLLKALGEPLGRPLRLADEAGPVLCLSEGELDEVFRRIKKPGARRLRRWWLEATRPALLQEAGAAHTADTLHLALALAAEAAQQVSRAVMEAVLREPGTWQHSRWVVALDYAPNNKQRWPHGRLIGLNSSVSTLSGMAELIAPPGKMPATSAELLKLATACQQRLTERIDKLDTCRLAKRMGKRADTQSA</sequence>
<comment type="caution">
    <text evidence="1">The sequence shown here is derived from an EMBL/GenBank/DDBJ whole genome shotgun (WGS) entry which is preliminary data.</text>
</comment>